<dbReference type="Gene3D" id="1.20.120.450">
    <property type="entry name" value="dinb family like domain"/>
    <property type="match status" value="1"/>
</dbReference>
<keyword evidence="3" id="KW-1185">Reference proteome</keyword>
<evidence type="ECO:0000313" key="2">
    <source>
        <dbReference type="EMBL" id="RNM11166.1"/>
    </source>
</evidence>
<dbReference type="RefSeq" id="WP_123225406.1">
    <property type="nucleotide sequence ID" value="NZ_RJSF01000049.1"/>
</dbReference>
<proteinExistence type="predicted"/>
<gene>
    <name evidence="2" type="ORF">EFL26_23795</name>
</gene>
<name>A0A3N0GG26_9ACTN</name>
<organism evidence="2 3">
    <name type="scientific">Nocardioides pocheonensis</name>
    <dbReference type="NCBI Taxonomy" id="661485"/>
    <lineage>
        <taxon>Bacteria</taxon>
        <taxon>Bacillati</taxon>
        <taxon>Actinomycetota</taxon>
        <taxon>Actinomycetes</taxon>
        <taxon>Propionibacteriales</taxon>
        <taxon>Nocardioidaceae</taxon>
        <taxon>Nocardioides</taxon>
    </lineage>
</organism>
<dbReference type="InterPro" id="IPR034660">
    <property type="entry name" value="DinB/YfiT-like"/>
</dbReference>
<feature type="compositionally biased region" description="Basic and acidic residues" evidence="1">
    <location>
        <begin position="1"/>
        <end position="11"/>
    </location>
</feature>
<reference evidence="2 3" key="1">
    <citation type="submission" date="2018-11" db="EMBL/GenBank/DDBJ databases">
        <authorList>
            <person name="Li F."/>
        </authorList>
    </citation>
    <scope>NUCLEOTIDE SEQUENCE [LARGE SCALE GENOMIC DNA]</scope>
    <source>
        <strain evidence="2 3">Gsoil 818</strain>
    </source>
</reference>
<dbReference type="AlphaFoldDB" id="A0A3N0GG26"/>
<evidence type="ECO:0000256" key="1">
    <source>
        <dbReference type="SAM" id="MobiDB-lite"/>
    </source>
</evidence>
<dbReference type="Pfam" id="PF04978">
    <property type="entry name" value="MST"/>
    <property type="match status" value="1"/>
</dbReference>
<dbReference type="OrthoDB" id="4548523at2"/>
<comment type="caution">
    <text evidence="2">The sequence shown here is derived from an EMBL/GenBank/DDBJ whole genome shotgun (WGS) entry which is preliminary data.</text>
</comment>
<evidence type="ECO:0000313" key="3">
    <source>
        <dbReference type="Proteomes" id="UP000279994"/>
    </source>
</evidence>
<dbReference type="Proteomes" id="UP000279994">
    <property type="component" value="Unassembled WGS sequence"/>
</dbReference>
<dbReference type="EMBL" id="RJSF01000049">
    <property type="protein sequence ID" value="RNM11166.1"/>
    <property type="molecule type" value="Genomic_DNA"/>
</dbReference>
<dbReference type="SUPFAM" id="SSF109854">
    <property type="entry name" value="DinB/YfiT-like putative metalloenzymes"/>
    <property type="match status" value="1"/>
</dbReference>
<feature type="region of interest" description="Disordered" evidence="1">
    <location>
        <begin position="1"/>
        <end position="21"/>
    </location>
</feature>
<sequence length="188" mass="20792">MSETAEPRHDQAGGVVRTDPPLRADEADTLLAFLDYHRDTLRMKVAGLDGEQVGRRLAPSTMTLGGLVKHLSLVEDNWFSVVLDGSPYAEPWAQVDWDADPDWEWRTGATDDPDALIAEFDATVARSDTRIAAALARDGLATLSVRTTRRGEGAFSLRWILLHMIEEYARHNGHADLLRESVDGQVGE</sequence>
<accession>A0A3N0GG26</accession>
<dbReference type="InterPro" id="IPR007061">
    <property type="entry name" value="MST-like"/>
</dbReference>
<protein>
    <submittedName>
        <fullName evidence="2">DinB family protein</fullName>
    </submittedName>
</protein>